<feature type="domain" description="Phospholipase D-like" evidence="1">
    <location>
        <begin position="87"/>
        <end position="141"/>
    </location>
</feature>
<evidence type="ECO:0000259" key="1">
    <source>
        <dbReference type="Pfam" id="PF13091"/>
    </source>
</evidence>
<dbReference type="Proteomes" id="UP000000644">
    <property type="component" value="Plasmid pPNAP01"/>
</dbReference>
<protein>
    <recommendedName>
        <fullName evidence="1">Phospholipase D-like domain-containing protein</fullName>
    </recommendedName>
</protein>
<accession>A1VUT8</accession>
<keyword evidence="2" id="KW-0614">Plasmid</keyword>
<dbReference type="AlphaFoldDB" id="A1VUT8"/>
<name>A1VUT8_POLNA</name>
<gene>
    <name evidence="2" type="ordered locus">Pnap_4127</name>
</gene>
<dbReference type="EMBL" id="CP000530">
    <property type="protein sequence ID" value="ABM39416.1"/>
    <property type="molecule type" value="Genomic_DNA"/>
</dbReference>
<dbReference type="RefSeq" id="WP_011797797.1">
    <property type="nucleotide sequence ID" value="NC_008757.1"/>
</dbReference>
<dbReference type="Gene3D" id="3.30.870.10">
    <property type="entry name" value="Endonuclease Chain A"/>
    <property type="match status" value="1"/>
</dbReference>
<dbReference type="SUPFAM" id="SSF56024">
    <property type="entry name" value="Phospholipase D/nuclease"/>
    <property type="match status" value="1"/>
</dbReference>
<dbReference type="KEGG" id="pna:Pnap_4127"/>
<dbReference type="HOGENOM" id="CLU_357092_0_0_4"/>
<proteinExistence type="predicted"/>
<sequence length="785" mass="87854">MTSLLYHSNGSDANSSPFDDAVLQVAQGSIIKIVSPYIGLRYLQRIIEASIGWTLVSDIEAWLSFLSSSERARTLPFIHANLEKIHHCSAIHAKTVISPTLAYLGSANLTITGILNRTEMGVLLEDPRLVTELNDWFDGVWTQTEPPDTAEITEFADWLDQQALTAAAGPPKKSLSSAGQRVAARLTNRPNLGVGPVAIITAKPVKQQQKVPAPVATFDIYDPGVVISLVDTLVVKGFGFQAFVQAAHRQSVSVAQRDLYFALLLFCANHPRSIFAADTLNRLLFINGVFVQSTPEQLKLQQKPYDEYLSSLILALAFDEARLLPSSAQLQKATGLREARQRLLISSLVESGLLQPRKDTGNSPVRYALKSDFIWSRRFQLFSKAYKNWTKCLSRSAADNTALRISAAKESDDAPAAVQPIESWPFVINKKIAVKPESPSHAMENDDAPVLAAARSVKPDPANFAPPEPHSESLQSKAIRIIRPSDHTALIWAIEPIFSSEADRIDELYLHLAKILEPSTGFFNFKSIKAFVMYVYAHYREDKEFIEQVLIGNINKTRLFYITIGLEKMNICCKVELNLDADMNEYPKTYKFMKKSAEVLKRNLLNKKNGLILLKYNRGFFARTVGYKALAQCDPQRKSAAIKRENALRRTALAKEDEAKQKTLAERQAYLDDGTVKAIKEAYARLDRADQVFESLLFLVQLYGNQLPLETEIEVFKKISDRTNIRIKEVERIFKNETNPFTLSILKASGDDTETCCLIQLNHSYSGNLEVLPRTKKLLDMASLN</sequence>
<dbReference type="InterPro" id="IPR025202">
    <property type="entry name" value="PLD-like_dom"/>
</dbReference>
<reference evidence="3" key="1">
    <citation type="journal article" date="2009" name="Environ. Microbiol.">
        <title>The genome of Polaromonas naphthalenivorans strain CJ2, isolated from coal tar-contaminated sediment, reveals physiological and metabolic versatility and evolution through extensive horizontal gene transfer.</title>
        <authorList>
            <person name="Yagi J.M."/>
            <person name="Sims D."/>
            <person name="Brettin T."/>
            <person name="Bruce D."/>
            <person name="Madsen E.L."/>
        </authorList>
    </citation>
    <scope>NUCLEOTIDE SEQUENCE [LARGE SCALE GENOMIC DNA]</scope>
    <source>
        <strain evidence="3">CJ2</strain>
        <plasmid evidence="3">Plasmid pPNAP01</plasmid>
    </source>
</reference>
<geneLocation type="plasmid" evidence="2 3">
    <name>pPNAP01</name>
</geneLocation>
<dbReference type="Pfam" id="PF13091">
    <property type="entry name" value="PLDc_2"/>
    <property type="match status" value="1"/>
</dbReference>
<evidence type="ECO:0000313" key="3">
    <source>
        <dbReference type="Proteomes" id="UP000000644"/>
    </source>
</evidence>
<organism evidence="2 3">
    <name type="scientific">Polaromonas naphthalenivorans (strain CJ2)</name>
    <dbReference type="NCBI Taxonomy" id="365044"/>
    <lineage>
        <taxon>Bacteria</taxon>
        <taxon>Pseudomonadati</taxon>
        <taxon>Pseudomonadota</taxon>
        <taxon>Betaproteobacteria</taxon>
        <taxon>Burkholderiales</taxon>
        <taxon>Comamonadaceae</taxon>
        <taxon>Polaromonas</taxon>
    </lineage>
</organism>
<keyword evidence="3" id="KW-1185">Reference proteome</keyword>
<evidence type="ECO:0000313" key="2">
    <source>
        <dbReference type="EMBL" id="ABM39416.1"/>
    </source>
</evidence>